<dbReference type="Proteomes" id="UP000199126">
    <property type="component" value="Unassembled WGS sequence"/>
</dbReference>
<accession>A0A1H8SGC4</accession>
<keyword evidence="3" id="KW-1185">Reference proteome</keyword>
<dbReference type="InterPro" id="IPR013096">
    <property type="entry name" value="Cupin_2"/>
</dbReference>
<proteinExistence type="predicted"/>
<protein>
    <submittedName>
        <fullName evidence="2">Cupin domain protein</fullName>
    </submittedName>
</protein>
<sequence length="140" mass="15329">MSKSLLGPGEGMAGHVFGLDMTRRVSGDDTNGAYFALEFELPPGEEIPPHIHHNEEEILYVIDGEIESRVGEETHKALAGACRAIPRGTVHAQANHGRDPATLLVIFSPPHLEELFERSAEVTPEEFQELAADYGMEPVE</sequence>
<evidence type="ECO:0000259" key="1">
    <source>
        <dbReference type="Pfam" id="PF07883"/>
    </source>
</evidence>
<dbReference type="InterPro" id="IPR011051">
    <property type="entry name" value="RmlC_Cupin_sf"/>
</dbReference>
<dbReference type="InterPro" id="IPR014710">
    <property type="entry name" value="RmlC-like_jellyroll"/>
</dbReference>
<evidence type="ECO:0000313" key="2">
    <source>
        <dbReference type="EMBL" id="SEO77625.1"/>
    </source>
</evidence>
<dbReference type="EMBL" id="FODV01000005">
    <property type="protein sequence ID" value="SEO77625.1"/>
    <property type="molecule type" value="Genomic_DNA"/>
</dbReference>
<dbReference type="PANTHER" id="PTHR36440">
    <property type="entry name" value="PUTATIVE (AFU_ORTHOLOGUE AFUA_8G07350)-RELATED"/>
    <property type="match status" value="1"/>
</dbReference>
<reference evidence="3" key="1">
    <citation type="submission" date="2016-10" db="EMBL/GenBank/DDBJ databases">
        <authorList>
            <person name="Varghese N."/>
            <person name="Submissions S."/>
        </authorList>
    </citation>
    <scope>NUCLEOTIDE SEQUENCE [LARGE SCALE GENOMIC DNA]</scope>
    <source>
        <strain evidence="3">CGMCC 1.10121</strain>
    </source>
</reference>
<name>A0A1H8SGC4_9EURY</name>
<dbReference type="RefSeq" id="WP_089824080.1">
    <property type="nucleotide sequence ID" value="NZ_FODV01000005.1"/>
</dbReference>
<dbReference type="Gene3D" id="2.60.120.10">
    <property type="entry name" value="Jelly Rolls"/>
    <property type="match status" value="1"/>
</dbReference>
<dbReference type="Pfam" id="PF07883">
    <property type="entry name" value="Cupin_2"/>
    <property type="match status" value="1"/>
</dbReference>
<dbReference type="AlphaFoldDB" id="A0A1H8SGC4"/>
<evidence type="ECO:0000313" key="3">
    <source>
        <dbReference type="Proteomes" id="UP000199126"/>
    </source>
</evidence>
<feature type="domain" description="Cupin type-2" evidence="1">
    <location>
        <begin position="38"/>
        <end position="107"/>
    </location>
</feature>
<gene>
    <name evidence="2" type="ORF">SAMN04487948_10567</name>
</gene>
<dbReference type="PANTHER" id="PTHR36440:SF1">
    <property type="entry name" value="PUTATIVE (AFU_ORTHOLOGUE AFUA_8G07350)-RELATED"/>
    <property type="match status" value="1"/>
</dbReference>
<dbReference type="InterPro" id="IPR053146">
    <property type="entry name" value="QDO-like"/>
</dbReference>
<dbReference type="SUPFAM" id="SSF51182">
    <property type="entry name" value="RmlC-like cupins"/>
    <property type="match status" value="1"/>
</dbReference>
<organism evidence="2 3">
    <name type="scientific">Halogranum amylolyticum</name>
    <dbReference type="NCBI Taxonomy" id="660520"/>
    <lineage>
        <taxon>Archaea</taxon>
        <taxon>Methanobacteriati</taxon>
        <taxon>Methanobacteriota</taxon>
        <taxon>Stenosarchaea group</taxon>
        <taxon>Halobacteria</taxon>
        <taxon>Halobacteriales</taxon>
        <taxon>Haloferacaceae</taxon>
    </lineage>
</organism>